<evidence type="ECO:0000313" key="2">
    <source>
        <dbReference type="Proteomes" id="UP000012589"/>
    </source>
</evidence>
<sequence length="64" mass="6754">MEIGSLADIALSQMPALSTSKPSDISIAMLSKQLDMTQEMGADMIKAMEQSVAPHIGGNIDVYA</sequence>
<name>N2A7F2_9FIRM</name>
<dbReference type="HOGENOM" id="CLU_189781_3_1_9"/>
<dbReference type="PATRIC" id="fig|1235802.3.peg.3597"/>
<keyword evidence="2" id="KW-1185">Reference proteome</keyword>
<dbReference type="OrthoDB" id="1924973at2"/>
<dbReference type="Proteomes" id="UP000012589">
    <property type="component" value="Unassembled WGS sequence"/>
</dbReference>
<organism evidence="1 2">
    <name type="scientific">Eubacterium plexicaudatum ASF492</name>
    <dbReference type="NCBI Taxonomy" id="1235802"/>
    <lineage>
        <taxon>Bacteria</taxon>
        <taxon>Bacillati</taxon>
        <taxon>Bacillota</taxon>
        <taxon>Clostridia</taxon>
        <taxon>Eubacteriales</taxon>
        <taxon>Eubacteriaceae</taxon>
        <taxon>Eubacterium</taxon>
    </lineage>
</organism>
<reference evidence="1 2" key="1">
    <citation type="journal article" date="2014" name="Genome Announc.">
        <title>Draft genome sequences of the altered schaedler flora, a defined bacterial community from gnotobiotic mice.</title>
        <authorList>
            <person name="Wannemuehler M.J."/>
            <person name="Overstreet A.M."/>
            <person name="Ward D.V."/>
            <person name="Phillips G.J."/>
        </authorList>
    </citation>
    <scope>NUCLEOTIDE SEQUENCE [LARGE SCALE GENOMIC DNA]</scope>
    <source>
        <strain evidence="1 2">ASF492</strain>
    </source>
</reference>
<dbReference type="InterPro" id="IPR025906">
    <property type="entry name" value="YjfB_motility"/>
</dbReference>
<dbReference type="AlphaFoldDB" id="N2A7F2"/>
<evidence type="ECO:0000313" key="1">
    <source>
        <dbReference type="EMBL" id="EMZ24141.1"/>
    </source>
</evidence>
<proteinExistence type="predicted"/>
<dbReference type="Pfam" id="PF14070">
    <property type="entry name" value="YjfB_motility"/>
    <property type="match status" value="1"/>
</dbReference>
<accession>N2A7F2</accession>
<dbReference type="eggNOG" id="ENOG5033MC5">
    <property type="taxonomic scope" value="Bacteria"/>
</dbReference>
<comment type="caution">
    <text evidence="1">The sequence shown here is derived from an EMBL/GenBank/DDBJ whole genome shotgun (WGS) entry which is preliminary data.</text>
</comment>
<dbReference type="STRING" id="1235802.C823_03405"/>
<dbReference type="EMBL" id="AQFT01000100">
    <property type="protein sequence ID" value="EMZ24141.1"/>
    <property type="molecule type" value="Genomic_DNA"/>
</dbReference>
<gene>
    <name evidence="1" type="ORF">C823_03405</name>
</gene>
<evidence type="ECO:0008006" key="3">
    <source>
        <dbReference type="Google" id="ProtNLM"/>
    </source>
</evidence>
<protein>
    <recommendedName>
        <fullName evidence="3">Motility protein</fullName>
    </recommendedName>
</protein>